<evidence type="ECO:0000259" key="1">
    <source>
        <dbReference type="Pfam" id="PF04536"/>
    </source>
</evidence>
<name>A0A2T0TSY9_9SPHI</name>
<evidence type="ECO:0000313" key="2">
    <source>
        <dbReference type="EMBL" id="PRY48822.1"/>
    </source>
</evidence>
<dbReference type="EMBL" id="PVTH01000013">
    <property type="protein sequence ID" value="PRY48822.1"/>
    <property type="molecule type" value="Genomic_DNA"/>
</dbReference>
<dbReference type="AlphaFoldDB" id="A0A2T0TSY9"/>
<dbReference type="Gene3D" id="3.10.310.50">
    <property type="match status" value="1"/>
</dbReference>
<sequence>MGKKPDLFTDFEQEQIRIAIENAEKNTSGEIRICAERNCPEPSAFDRAANYFLKIGMDKTSQRNGVLIYIATDDHKFAIIGDEGINKQVPEGFWDSTKERMIGKFRTGSLASGIIEGITAAGEQLQKLFPVQDGDKNELSDDISYI</sequence>
<evidence type="ECO:0000313" key="3">
    <source>
        <dbReference type="Proteomes" id="UP000238034"/>
    </source>
</evidence>
<dbReference type="PANTHER" id="PTHR30373:SF8">
    <property type="entry name" value="BLL7265 PROTEIN"/>
    <property type="match status" value="1"/>
</dbReference>
<proteinExistence type="predicted"/>
<keyword evidence="3" id="KW-1185">Reference proteome</keyword>
<dbReference type="InterPro" id="IPR007621">
    <property type="entry name" value="TPM_dom"/>
</dbReference>
<dbReference type="Pfam" id="PF04536">
    <property type="entry name" value="TPM_phosphatase"/>
    <property type="match status" value="1"/>
</dbReference>
<gene>
    <name evidence="2" type="ORF">B0I27_1134</name>
</gene>
<accession>A0A2T0TSY9</accession>
<protein>
    <submittedName>
        <fullName evidence="2">TLP18.3/Psb32/MOLO-1 phosphatase superfamily protein</fullName>
    </submittedName>
</protein>
<comment type="caution">
    <text evidence="2">The sequence shown here is derived from an EMBL/GenBank/DDBJ whole genome shotgun (WGS) entry which is preliminary data.</text>
</comment>
<feature type="domain" description="TPM" evidence="1">
    <location>
        <begin position="6"/>
        <end position="123"/>
    </location>
</feature>
<dbReference type="OrthoDB" id="9786161at2"/>
<dbReference type="PANTHER" id="PTHR30373">
    <property type="entry name" value="UPF0603 PROTEIN YGCG"/>
    <property type="match status" value="1"/>
</dbReference>
<reference evidence="2 3" key="1">
    <citation type="submission" date="2018-03" db="EMBL/GenBank/DDBJ databases">
        <title>Genomic Encyclopedia of Type Strains, Phase III (KMG-III): the genomes of soil and plant-associated and newly described type strains.</title>
        <authorList>
            <person name="Whitman W."/>
        </authorList>
    </citation>
    <scope>NUCLEOTIDE SEQUENCE [LARGE SCALE GENOMIC DNA]</scope>
    <source>
        <strain evidence="2 3">CGMCC 1.9313</strain>
    </source>
</reference>
<dbReference type="Proteomes" id="UP000238034">
    <property type="component" value="Unassembled WGS sequence"/>
</dbReference>
<organism evidence="2 3">
    <name type="scientific">Arcticibacter pallidicorallinus</name>
    <dbReference type="NCBI Taxonomy" id="1259464"/>
    <lineage>
        <taxon>Bacteria</taxon>
        <taxon>Pseudomonadati</taxon>
        <taxon>Bacteroidota</taxon>
        <taxon>Sphingobacteriia</taxon>
        <taxon>Sphingobacteriales</taxon>
        <taxon>Sphingobacteriaceae</taxon>
        <taxon>Arcticibacter</taxon>
    </lineage>
</organism>
<dbReference type="RefSeq" id="WP_106295161.1">
    <property type="nucleotide sequence ID" value="NZ_PVTH01000013.1"/>
</dbReference>